<evidence type="ECO:0000256" key="2">
    <source>
        <dbReference type="ARBA" id="ARBA00023015"/>
    </source>
</evidence>
<dbReference type="InterPro" id="IPR014284">
    <property type="entry name" value="RNA_pol_sigma-70_dom"/>
</dbReference>
<dbReference type="InterPro" id="IPR007627">
    <property type="entry name" value="RNA_pol_sigma70_r2"/>
</dbReference>
<dbReference type="PANTHER" id="PTHR43133:SF46">
    <property type="entry name" value="RNA POLYMERASE SIGMA-70 FACTOR ECF SUBFAMILY"/>
    <property type="match status" value="1"/>
</dbReference>
<evidence type="ECO:0000256" key="1">
    <source>
        <dbReference type="ARBA" id="ARBA00010641"/>
    </source>
</evidence>
<evidence type="ECO:0000313" key="8">
    <source>
        <dbReference type="EMBL" id="MBC5616616.1"/>
    </source>
</evidence>
<evidence type="ECO:0000259" key="7">
    <source>
        <dbReference type="Pfam" id="PF08281"/>
    </source>
</evidence>
<sequence>MNKDLTRNASDNKDRESTERTSRENGPVTVELLEALRDGDHEAYKTVYLHYRGPIENFLYKLLRSREEAEEIAQHVFMTLWERRAELDPSKNIRTLLYTIARNAVVNLFKRQRVFEKYQKMQDSGEQDLLTGEDLLIAQEKELLIELAVKNMPPMRRKIFEMSRQQNLSHEEIAQHLDTSKHNVANHLSQALKKIKRTLK</sequence>
<feature type="compositionally biased region" description="Basic and acidic residues" evidence="5">
    <location>
        <begin position="1"/>
        <end position="23"/>
    </location>
</feature>
<dbReference type="InterPro" id="IPR013324">
    <property type="entry name" value="RNA_pol_sigma_r3/r4-like"/>
</dbReference>
<gene>
    <name evidence="8" type="ORF">H8S08_06230</name>
</gene>
<keyword evidence="4" id="KW-0804">Transcription</keyword>
<comment type="similarity">
    <text evidence="1">Belongs to the sigma-70 factor family. ECF subfamily.</text>
</comment>
<dbReference type="Pfam" id="PF08281">
    <property type="entry name" value="Sigma70_r4_2"/>
    <property type="match status" value="1"/>
</dbReference>
<dbReference type="Gene3D" id="1.10.1740.10">
    <property type="match status" value="1"/>
</dbReference>
<keyword evidence="9" id="KW-1185">Reference proteome</keyword>
<organism evidence="8 9">
    <name type="scientific">Alistipes hominis</name>
    <dbReference type="NCBI Taxonomy" id="2763015"/>
    <lineage>
        <taxon>Bacteria</taxon>
        <taxon>Pseudomonadati</taxon>
        <taxon>Bacteroidota</taxon>
        <taxon>Bacteroidia</taxon>
        <taxon>Bacteroidales</taxon>
        <taxon>Rikenellaceae</taxon>
        <taxon>Alistipes</taxon>
    </lineage>
</organism>
<protein>
    <submittedName>
        <fullName evidence="8">RNA polymerase sigma-70 factor</fullName>
    </submittedName>
</protein>
<dbReference type="InterPro" id="IPR013249">
    <property type="entry name" value="RNA_pol_sigma70_r4_t2"/>
</dbReference>
<evidence type="ECO:0000256" key="5">
    <source>
        <dbReference type="SAM" id="MobiDB-lite"/>
    </source>
</evidence>
<dbReference type="InterPro" id="IPR014327">
    <property type="entry name" value="RNA_pol_sigma70_bacteroid"/>
</dbReference>
<dbReference type="PANTHER" id="PTHR43133">
    <property type="entry name" value="RNA POLYMERASE ECF-TYPE SIGMA FACTO"/>
    <property type="match status" value="1"/>
</dbReference>
<name>A0ABR7CLT0_9BACT</name>
<dbReference type="EMBL" id="JACOOK010000003">
    <property type="protein sequence ID" value="MBC5616616.1"/>
    <property type="molecule type" value="Genomic_DNA"/>
</dbReference>
<evidence type="ECO:0000313" key="9">
    <source>
        <dbReference type="Proteomes" id="UP000636891"/>
    </source>
</evidence>
<feature type="domain" description="RNA polymerase sigma-70 region 2" evidence="6">
    <location>
        <begin position="48"/>
        <end position="113"/>
    </location>
</feature>
<keyword evidence="3" id="KW-0731">Sigma factor</keyword>
<dbReference type="Proteomes" id="UP000636891">
    <property type="component" value="Unassembled WGS sequence"/>
</dbReference>
<feature type="region of interest" description="Disordered" evidence="5">
    <location>
        <begin position="1"/>
        <end position="27"/>
    </location>
</feature>
<dbReference type="InterPro" id="IPR013325">
    <property type="entry name" value="RNA_pol_sigma_r2"/>
</dbReference>
<dbReference type="NCBIfam" id="TIGR02937">
    <property type="entry name" value="sigma70-ECF"/>
    <property type="match status" value="1"/>
</dbReference>
<dbReference type="NCBIfam" id="TIGR02985">
    <property type="entry name" value="Sig70_bacteroi1"/>
    <property type="match status" value="1"/>
</dbReference>
<reference evidence="8 9" key="1">
    <citation type="submission" date="2020-08" db="EMBL/GenBank/DDBJ databases">
        <title>Genome public.</title>
        <authorList>
            <person name="Liu C."/>
            <person name="Sun Q."/>
        </authorList>
    </citation>
    <scope>NUCLEOTIDE SEQUENCE [LARGE SCALE GENOMIC DNA]</scope>
    <source>
        <strain evidence="8 9">New-7</strain>
    </source>
</reference>
<comment type="caution">
    <text evidence="8">The sequence shown here is derived from an EMBL/GenBank/DDBJ whole genome shotgun (WGS) entry which is preliminary data.</text>
</comment>
<dbReference type="SUPFAM" id="SSF88946">
    <property type="entry name" value="Sigma2 domain of RNA polymerase sigma factors"/>
    <property type="match status" value="1"/>
</dbReference>
<dbReference type="InterPro" id="IPR039425">
    <property type="entry name" value="RNA_pol_sigma-70-like"/>
</dbReference>
<dbReference type="SUPFAM" id="SSF88659">
    <property type="entry name" value="Sigma3 and sigma4 domains of RNA polymerase sigma factors"/>
    <property type="match status" value="1"/>
</dbReference>
<accession>A0ABR7CLT0</accession>
<dbReference type="RefSeq" id="WP_118458812.1">
    <property type="nucleotide sequence ID" value="NZ_JACOOK010000003.1"/>
</dbReference>
<evidence type="ECO:0000256" key="3">
    <source>
        <dbReference type="ARBA" id="ARBA00023082"/>
    </source>
</evidence>
<dbReference type="Gene3D" id="1.10.10.10">
    <property type="entry name" value="Winged helix-like DNA-binding domain superfamily/Winged helix DNA-binding domain"/>
    <property type="match status" value="1"/>
</dbReference>
<evidence type="ECO:0000259" key="6">
    <source>
        <dbReference type="Pfam" id="PF04542"/>
    </source>
</evidence>
<keyword evidence="2" id="KW-0805">Transcription regulation</keyword>
<proteinExistence type="inferred from homology"/>
<dbReference type="Pfam" id="PF04542">
    <property type="entry name" value="Sigma70_r2"/>
    <property type="match status" value="1"/>
</dbReference>
<feature type="domain" description="RNA polymerase sigma factor 70 region 4 type 2" evidence="7">
    <location>
        <begin position="144"/>
        <end position="195"/>
    </location>
</feature>
<dbReference type="InterPro" id="IPR036388">
    <property type="entry name" value="WH-like_DNA-bd_sf"/>
</dbReference>
<evidence type="ECO:0000256" key="4">
    <source>
        <dbReference type="ARBA" id="ARBA00023163"/>
    </source>
</evidence>